<comment type="subcellular location">
    <subcellularLocation>
        <location evidence="1">Membrane</location>
        <topology evidence="1">Lipid-anchor</topology>
    </subcellularLocation>
</comment>
<dbReference type="STRING" id="1330534.L323_05345"/>
<evidence type="ECO:0000313" key="11">
    <source>
        <dbReference type="Proteomes" id="UP000016860"/>
    </source>
</evidence>
<protein>
    <submittedName>
        <fullName evidence="10">Germination protein Ger(X)C</fullName>
    </submittedName>
</protein>
<dbReference type="NCBIfam" id="TIGR02887">
    <property type="entry name" value="spore_ger_x_C"/>
    <property type="match status" value="1"/>
</dbReference>
<dbReference type="InterPro" id="IPR008844">
    <property type="entry name" value="Spore_GerAC-like"/>
</dbReference>
<dbReference type="GO" id="GO:0009847">
    <property type="term" value="P:spore germination"/>
    <property type="evidence" value="ECO:0007669"/>
    <property type="project" value="InterPro"/>
</dbReference>
<dbReference type="InterPro" id="IPR057336">
    <property type="entry name" value="GerAC_N"/>
</dbReference>
<dbReference type="PANTHER" id="PTHR35789">
    <property type="entry name" value="SPORE GERMINATION PROTEIN B3"/>
    <property type="match status" value="1"/>
</dbReference>
<organism evidence="10 11">
    <name type="scientific">Ruminiclostridium papyrosolvens C7</name>
    <dbReference type="NCBI Taxonomy" id="1330534"/>
    <lineage>
        <taxon>Bacteria</taxon>
        <taxon>Bacillati</taxon>
        <taxon>Bacillota</taxon>
        <taxon>Clostridia</taxon>
        <taxon>Eubacteriales</taxon>
        <taxon>Oscillospiraceae</taxon>
        <taxon>Ruminiclostridium</taxon>
    </lineage>
</organism>
<evidence type="ECO:0000256" key="1">
    <source>
        <dbReference type="ARBA" id="ARBA00004635"/>
    </source>
</evidence>
<comment type="caution">
    <text evidence="10">The sequence shown here is derived from an EMBL/GenBank/DDBJ whole genome shotgun (WGS) entry which is preliminary data.</text>
</comment>
<proteinExistence type="inferred from homology"/>
<feature type="domain" description="Spore germination GerAC-like C-terminal" evidence="8">
    <location>
        <begin position="220"/>
        <end position="389"/>
    </location>
</feature>
<reference evidence="10 11" key="1">
    <citation type="journal article" date="2013" name="Genome Announc.">
        <title>Draft Genome Sequence of the Cellulolytic Bacterium Clostridium papyrosolvens C7 (ATCC 700395).</title>
        <authorList>
            <person name="Zepeda V."/>
            <person name="Dassa B."/>
            <person name="Borovok I."/>
            <person name="Lamed R."/>
            <person name="Bayer E.A."/>
            <person name="Cate J.H."/>
        </authorList>
    </citation>
    <scope>NUCLEOTIDE SEQUENCE [LARGE SCALE GENOMIC DNA]</scope>
    <source>
        <strain evidence="10 11">C7</strain>
    </source>
</reference>
<dbReference type="PROSITE" id="PS51257">
    <property type="entry name" value="PROKAR_LIPOPROTEIN"/>
    <property type="match status" value="1"/>
</dbReference>
<dbReference type="Proteomes" id="UP000016860">
    <property type="component" value="Unassembled WGS sequence"/>
</dbReference>
<dbReference type="EMBL" id="ATAY01000020">
    <property type="protein sequence ID" value="EPR13484.1"/>
    <property type="molecule type" value="Genomic_DNA"/>
</dbReference>
<keyword evidence="5" id="KW-0472">Membrane</keyword>
<dbReference type="InterPro" id="IPR038501">
    <property type="entry name" value="Spore_GerAC_C_sf"/>
</dbReference>
<dbReference type="GO" id="GO:0016020">
    <property type="term" value="C:membrane"/>
    <property type="evidence" value="ECO:0007669"/>
    <property type="project" value="UniProtKB-SubCell"/>
</dbReference>
<keyword evidence="3" id="KW-0309">Germination</keyword>
<keyword evidence="6" id="KW-0564">Palmitate</keyword>
<evidence type="ECO:0000256" key="2">
    <source>
        <dbReference type="ARBA" id="ARBA00007886"/>
    </source>
</evidence>
<dbReference type="PANTHER" id="PTHR35789:SF1">
    <property type="entry name" value="SPORE GERMINATION PROTEIN B3"/>
    <property type="match status" value="1"/>
</dbReference>
<dbReference type="OrthoDB" id="9816067at2"/>
<evidence type="ECO:0000256" key="4">
    <source>
        <dbReference type="ARBA" id="ARBA00022729"/>
    </source>
</evidence>
<sequence>MNKKLVAVLIIITLSAMLLTGCWDRKELNQLGIAMAIGLDKGDDGKIQLTSQIVRPAAMEKQGGGKEPPYELVISSGDSIFEAIRHTVKEFDRRSFFSHIKVIVVGEDYAREGLGDTIDFITRSHELRKTTWLIVASDCKASDVLGVKHGLEKIQANYMEGILKSQKIESSSAASKVIDFIKTMPGEGSNPVTGVFSLIDVKSVPTEGTEPEQRKGLKLTGSALFKKDKLVGFLDNKDTLGLNILTGKCKKTSINVQAFSNDADSQVTIELIKIKCSVKPSITDKGNISFDVAIKAEGNMTEVKQDLDVTNLQLFEQINSNFSNYIRVTTDKTIKNIQGNMKTDVLGFGRTLEIKYPKSWSKIKSKWDDEIFPNVSYTVEVATCLNRTGLTLKPINAKKIGK</sequence>
<dbReference type="InterPro" id="IPR046953">
    <property type="entry name" value="Spore_GerAC-like_C"/>
</dbReference>
<dbReference type="PATRIC" id="fig|1330534.3.peg.1072"/>
<evidence type="ECO:0000313" key="10">
    <source>
        <dbReference type="EMBL" id="EPR13484.1"/>
    </source>
</evidence>
<dbReference type="Pfam" id="PF25198">
    <property type="entry name" value="Spore_GerAC_N"/>
    <property type="match status" value="1"/>
</dbReference>
<feature type="domain" description="Spore germination protein N-terminal" evidence="9">
    <location>
        <begin position="24"/>
        <end position="196"/>
    </location>
</feature>
<dbReference type="AlphaFoldDB" id="U4R4P3"/>
<evidence type="ECO:0000256" key="3">
    <source>
        <dbReference type="ARBA" id="ARBA00022544"/>
    </source>
</evidence>
<dbReference type="RefSeq" id="WP_020814659.1">
    <property type="nucleotide sequence ID" value="NZ_ATAY01000020.1"/>
</dbReference>
<accession>U4R4P3</accession>
<evidence type="ECO:0000256" key="7">
    <source>
        <dbReference type="ARBA" id="ARBA00023288"/>
    </source>
</evidence>
<gene>
    <name evidence="10" type="ORF">L323_05345</name>
</gene>
<dbReference type="Pfam" id="PF05504">
    <property type="entry name" value="Spore_GerAC"/>
    <property type="match status" value="1"/>
</dbReference>
<keyword evidence="4" id="KW-0732">Signal</keyword>
<dbReference type="Gene3D" id="6.20.190.10">
    <property type="entry name" value="Nutrient germinant receptor protein C, domain 1"/>
    <property type="match status" value="1"/>
</dbReference>
<keyword evidence="7" id="KW-0449">Lipoprotein</keyword>
<dbReference type="Gene3D" id="3.30.300.210">
    <property type="entry name" value="Nutrient germinant receptor protein C, domain 3"/>
    <property type="match status" value="1"/>
</dbReference>
<name>U4R4P3_9FIRM</name>
<comment type="similarity">
    <text evidence="2">Belongs to the GerABKC lipoprotein family.</text>
</comment>
<evidence type="ECO:0000256" key="6">
    <source>
        <dbReference type="ARBA" id="ARBA00023139"/>
    </source>
</evidence>
<evidence type="ECO:0000259" key="8">
    <source>
        <dbReference type="Pfam" id="PF05504"/>
    </source>
</evidence>
<evidence type="ECO:0000256" key="5">
    <source>
        <dbReference type="ARBA" id="ARBA00023136"/>
    </source>
</evidence>
<evidence type="ECO:0000259" key="9">
    <source>
        <dbReference type="Pfam" id="PF25198"/>
    </source>
</evidence>